<dbReference type="InterPro" id="IPR054612">
    <property type="entry name" value="Phage_capsid-like_C"/>
</dbReference>
<dbReference type="InterPro" id="IPR024455">
    <property type="entry name" value="Phage_capsid"/>
</dbReference>
<dbReference type="Gene3D" id="3.30.2320.10">
    <property type="entry name" value="hypothetical protein PF0899 domain"/>
    <property type="match status" value="1"/>
</dbReference>
<dbReference type="SUPFAM" id="SSF56563">
    <property type="entry name" value="Major capsid protein gp5"/>
    <property type="match status" value="1"/>
</dbReference>
<comment type="subcellular location">
    <subcellularLocation>
        <location evidence="1">Virion</location>
    </subcellularLocation>
</comment>
<proteinExistence type="predicted"/>
<keyword evidence="4" id="KW-1185">Reference proteome</keyword>
<evidence type="ECO:0000259" key="2">
    <source>
        <dbReference type="Pfam" id="PF05065"/>
    </source>
</evidence>
<sequence>MTETTATNPELLAEQVSSLLVQPLEAASVVLSSGPQIFDTSGVLRIPRLVSGSTPTFVGEGGLIPDTAEVDFDEIRLMPTNRKSIKLILKYTNELVRQSVIGIDSVLKTRLTTDVSNALDDALLAGTGASDSITGIINQTGVQTGELDVTDPDSLLDAIALCHAEEVTPNRWFLSSADFIALRKIKDTTGKYILEADLTADTTYRLFGIPVTVTNKLAAGKAILVDMNQVAVARDVAPSITVLTERYAEYDMVGLRIVTRYDLGLLHPEGVVVLSAASGS</sequence>
<organism evidence="3 4">
    <name type="scientific">Gordonia westfalica</name>
    <dbReference type="NCBI Taxonomy" id="158898"/>
    <lineage>
        <taxon>Bacteria</taxon>
        <taxon>Bacillati</taxon>
        <taxon>Actinomycetota</taxon>
        <taxon>Actinomycetes</taxon>
        <taxon>Mycobacteriales</taxon>
        <taxon>Gordoniaceae</taxon>
        <taxon>Gordonia</taxon>
    </lineage>
</organism>
<evidence type="ECO:0000256" key="1">
    <source>
        <dbReference type="ARBA" id="ARBA00004328"/>
    </source>
</evidence>
<reference evidence="3 4" key="1">
    <citation type="submission" date="2023-08" db="EMBL/GenBank/DDBJ databases">
        <title>Bioegradation of LLDPE and BLDPE plastic by marine bacteria from coast plastic debris.</title>
        <authorList>
            <person name="Rong Z."/>
        </authorList>
    </citation>
    <scope>NUCLEOTIDE SEQUENCE [LARGE SCALE GENOMIC DNA]</scope>
    <source>
        <strain evidence="3 4">Z-2</strain>
    </source>
</reference>
<dbReference type="RefSeq" id="WP_310950619.1">
    <property type="nucleotide sequence ID" value="NZ_JAVLUS010000008.1"/>
</dbReference>
<protein>
    <submittedName>
        <fullName evidence="3">Phage major capsid protein</fullName>
    </submittedName>
</protein>
<dbReference type="EMBL" id="JAVLUS010000008">
    <property type="protein sequence ID" value="MDS1114487.1"/>
    <property type="molecule type" value="Genomic_DNA"/>
</dbReference>
<comment type="caution">
    <text evidence="3">The sequence shown here is derived from an EMBL/GenBank/DDBJ whole genome shotgun (WGS) entry which is preliminary data.</text>
</comment>
<dbReference type="Proteomes" id="UP001265083">
    <property type="component" value="Unassembled WGS sequence"/>
</dbReference>
<dbReference type="Pfam" id="PF05065">
    <property type="entry name" value="Phage_capsid"/>
    <property type="match status" value="1"/>
</dbReference>
<dbReference type="NCBIfam" id="TIGR01554">
    <property type="entry name" value="major_cap_HK97"/>
    <property type="match status" value="1"/>
</dbReference>
<feature type="domain" description="Phage capsid-like C-terminal" evidence="2">
    <location>
        <begin position="11"/>
        <end position="274"/>
    </location>
</feature>
<name>A0ABU2GSP7_9ACTN</name>
<accession>A0ABU2GSP7</accession>
<evidence type="ECO:0000313" key="4">
    <source>
        <dbReference type="Proteomes" id="UP001265083"/>
    </source>
</evidence>
<evidence type="ECO:0000313" key="3">
    <source>
        <dbReference type="EMBL" id="MDS1114487.1"/>
    </source>
</evidence>
<gene>
    <name evidence="3" type="ORF">RD149_11995</name>
</gene>